<proteinExistence type="predicted"/>
<keyword evidence="8 9" id="KW-0472">Membrane</keyword>
<feature type="transmembrane region" description="Helical" evidence="9">
    <location>
        <begin position="294"/>
        <end position="315"/>
    </location>
</feature>
<gene>
    <name evidence="11" type="ORF">ACFSYJ_42850</name>
</gene>
<name>A0ABW5GWT7_9PSEU</name>
<keyword evidence="7" id="KW-0406">Ion transport</keyword>
<feature type="transmembrane region" description="Helical" evidence="9">
    <location>
        <begin position="181"/>
        <end position="202"/>
    </location>
</feature>
<evidence type="ECO:0000256" key="6">
    <source>
        <dbReference type="ARBA" id="ARBA00022989"/>
    </source>
</evidence>
<keyword evidence="3" id="KW-0050">Antiport</keyword>
<keyword evidence="5 9" id="KW-0812">Transmembrane</keyword>
<evidence type="ECO:0000313" key="11">
    <source>
        <dbReference type="EMBL" id="MFD2465420.1"/>
    </source>
</evidence>
<organism evidence="11 12">
    <name type="scientific">Amycolatopsis samaneae</name>
    <dbReference type="NCBI Taxonomy" id="664691"/>
    <lineage>
        <taxon>Bacteria</taxon>
        <taxon>Bacillati</taxon>
        <taxon>Actinomycetota</taxon>
        <taxon>Actinomycetes</taxon>
        <taxon>Pseudonocardiales</taxon>
        <taxon>Pseudonocardiaceae</taxon>
        <taxon>Amycolatopsis</taxon>
    </lineage>
</organism>
<feature type="transmembrane region" description="Helical" evidence="9">
    <location>
        <begin position="327"/>
        <end position="348"/>
    </location>
</feature>
<dbReference type="Gene3D" id="1.20.1530.20">
    <property type="match status" value="1"/>
</dbReference>
<dbReference type="Pfam" id="PF00999">
    <property type="entry name" value="Na_H_Exchanger"/>
    <property type="match status" value="1"/>
</dbReference>
<feature type="transmembrane region" description="Helical" evidence="9">
    <location>
        <begin position="158"/>
        <end position="175"/>
    </location>
</feature>
<keyword evidence="12" id="KW-1185">Reference proteome</keyword>
<evidence type="ECO:0000256" key="5">
    <source>
        <dbReference type="ARBA" id="ARBA00022692"/>
    </source>
</evidence>
<comment type="caution">
    <text evidence="11">The sequence shown here is derived from an EMBL/GenBank/DDBJ whole genome shotgun (WGS) entry which is preliminary data.</text>
</comment>
<dbReference type="RefSeq" id="WP_345408203.1">
    <property type="nucleotide sequence ID" value="NZ_BAABHG010000026.1"/>
</dbReference>
<evidence type="ECO:0000256" key="2">
    <source>
        <dbReference type="ARBA" id="ARBA00022448"/>
    </source>
</evidence>
<feature type="transmembrane region" description="Helical" evidence="9">
    <location>
        <begin position="354"/>
        <end position="372"/>
    </location>
</feature>
<dbReference type="EMBL" id="JBHUKU010000031">
    <property type="protein sequence ID" value="MFD2465420.1"/>
    <property type="molecule type" value="Genomic_DNA"/>
</dbReference>
<evidence type="ECO:0000256" key="8">
    <source>
        <dbReference type="ARBA" id="ARBA00023136"/>
    </source>
</evidence>
<evidence type="ECO:0000313" key="12">
    <source>
        <dbReference type="Proteomes" id="UP001597419"/>
    </source>
</evidence>
<protein>
    <submittedName>
        <fullName evidence="11">Cation:proton antiporter</fullName>
    </submittedName>
</protein>
<feature type="transmembrane region" description="Helical" evidence="9">
    <location>
        <begin position="214"/>
        <end position="232"/>
    </location>
</feature>
<evidence type="ECO:0000256" key="4">
    <source>
        <dbReference type="ARBA" id="ARBA00022475"/>
    </source>
</evidence>
<evidence type="ECO:0000256" key="7">
    <source>
        <dbReference type="ARBA" id="ARBA00023065"/>
    </source>
</evidence>
<dbReference type="PANTHER" id="PTHR32507">
    <property type="entry name" value="NA(+)/H(+) ANTIPORTER 1"/>
    <property type="match status" value="1"/>
</dbReference>
<evidence type="ECO:0000256" key="3">
    <source>
        <dbReference type="ARBA" id="ARBA00022449"/>
    </source>
</evidence>
<evidence type="ECO:0000259" key="10">
    <source>
        <dbReference type="Pfam" id="PF00999"/>
    </source>
</evidence>
<dbReference type="InterPro" id="IPR038770">
    <property type="entry name" value="Na+/solute_symporter_sf"/>
</dbReference>
<keyword evidence="6 9" id="KW-1133">Transmembrane helix</keyword>
<keyword evidence="2" id="KW-0813">Transport</keyword>
<evidence type="ECO:0000256" key="1">
    <source>
        <dbReference type="ARBA" id="ARBA00004651"/>
    </source>
</evidence>
<feature type="domain" description="Cation/H+ exchanger transmembrane" evidence="10">
    <location>
        <begin position="14"/>
        <end position="377"/>
    </location>
</feature>
<dbReference type="PANTHER" id="PTHR32507:SF8">
    <property type="entry name" value="CNH1P"/>
    <property type="match status" value="1"/>
</dbReference>
<feature type="transmembrane region" description="Helical" evidence="9">
    <location>
        <begin position="90"/>
        <end position="110"/>
    </location>
</feature>
<dbReference type="Proteomes" id="UP001597419">
    <property type="component" value="Unassembled WGS sequence"/>
</dbReference>
<reference evidence="12" key="1">
    <citation type="journal article" date="2019" name="Int. J. Syst. Evol. Microbiol.">
        <title>The Global Catalogue of Microorganisms (GCM) 10K type strain sequencing project: providing services to taxonomists for standard genome sequencing and annotation.</title>
        <authorList>
            <consortium name="The Broad Institute Genomics Platform"/>
            <consortium name="The Broad Institute Genome Sequencing Center for Infectious Disease"/>
            <person name="Wu L."/>
            <person name="Ma J."/>
        </authorList>
    </citation>
    <scope>NUCLEOTIDE SEQUENCE [LARGE SCALE GENOMIC DNA]</scope>
    <source>
        <strain evidence="12">CGMCC 4.7643</strain>
    </source>
</reference>
<accession>A0ABW5GWT7</accession>
<feature type="transmembrane region" description="Helical" evidence="9">
    <location>
        <begin position="31"/>
        <end position="49"/>
    </location>
</feature>
<feature type="transmembrane region" description="Helical" evidence="9">
    <location>
        <begin position="116"/>
        <end position="137"/>
    </location>
</feature>
<dbReference type="InterPro" id="IPR006153">
    <property type="entry name" value="Cation/H_exchanger_TM"/>
</dbReference>
<comment type="subcellular location">
    <subcellularLocation>
        <location evidence="1">Cell membrane</location>
        <topology evidence="1">Multi-pass membrane protein</topology>
    </subcellularLocation>
</comment>
<sequence>MALVLAFGVVLLISVSLSGLAARTVLSTALLFLLAGAVIGQGGLGLVRISPGDPLVTSLADVALFTVLFTDGQRASLPALREGWKLSGRALGLGMPLTMIGVAFPAHFLVGLDWPTALLLGAILSPTDPVFASAIVGRDDVPLRLRRLLNVESGLNDGLALPFVLIFLATAAHTSTDLGRVGIELVLGLVLGIAIPVVVTLAWRLRILAAEPRLQALGPLAIAVMLYAACHLTHANPYLAAFVAGSALATLDRVAAERFEPLGDLASEVTKFAALLVFGTLITPERLSHLTVGGWALAVLAIVLVRPAAMLLSLLRTPLSRRERSAAAWFGPKGFASVVYGLLALQSGIPDSELVFDLVAVTIALSIVLHSSTDVPVARALRLEPPDHLPCGASGRQEHERSAT</sequence>
<evidence type="ECO:0000256" key="9">
    <source>
        <dbReference type="SAM" id="Phobius"/>
    </source>
</evidence>
<keyword evidence="4" id="KW-1003">Cell membrane</keyword>